<keyword evidence="12" id="KW-1185">Reference proteome</keyword>
<feature type="transmembrane region" description="Helical" evidence="9">
    <location>
        <begin position="7"/>
        <end position="31"/>
    </location>
</feature>
<dbReference type="InterPro" id="IPR035906">
    <property type="entry name" value="MetI-like_sf"/>
</dbReference>
<dbReference type="Proteomes" id="UP001165427">
    <property type="component" value="Unassembled WGS sequence"/>
</dbReference>
<dbReference type="GO" id="GO:0006817">
    <property type="term" value="P:phosphate ion transport"/>
    <property type="evidence" value="ECO:0007669"/>
    <property type="project" value="UniProtKB-KW"/>
</dbReference>
<dbReference type="Pfam" id="PF00528">
    <property type="entry name" value="BPD_transp_1"/>
    <property type="match status" value="1"/>
</dbReference>
<dbReference type="CDD" id="cd06261">
    <property type="entry name" value="TM_PBP2"/>
    <property type="match status" value="1"/>
</dbReference>
<evidence type="ECO:0000256" key="4">
    <source>
        <dbReference type="ARBA" id="ARBA00022475"/>
    </source>
</evidence>
<evidence type="ECO:0000259" key="10">
    <source>
        <dbReference type="PROSITE" id="PS50928"/>
    </source>
</evidence>
<feature type="transmembrane region" description="Helical" evidence="9">
    <location>
        <begin position="189"/>
        <end position="212"/>
    </location>
</feature>
<reference evidence="11" key="1">
    <citation type="submission" date="2022-04" db="EMBL/GenBank/DDBJ databases">
        <title>Desulfatitalea alkaliphila sp. nov., a novel anaerobic sulfate-reducing bacterium isolated from terrestrial mud volcano, Taman Peninsula, Russia.</title>
        <authorList>
            <person name="Khomyakova M.A."/>
            <person name="Merkel A.Y."/>
            <person name="Slobodkin A.I."/>
        </authorList>
    </citation>
    <scope>NUCLEOTIDE SEQUENCE</scope>
    <source>
        <strain evidence="11">M08but</strain>
    </source>
</reference>
<feature type="transmembrane region" description="Helical" evidence="9">
    <location>
        <begin position="51"/>
        <end position="82"/>
    </location>
</feature>
<gene>
    <name evidence="11" type="ORF">MRX98_01600</name>
</gene>
<evidence type="ECO:0000256" key="1">
    <source>
        <dbReference type="ARBA" id="ARBA00004651"/>
    </source>
</evidence>
<keyword evidence="4" id="KW-1003">Cell membrane</keyword>
<evidence type="ECO:0000256" key="5">
    <source>
        <dbReference type="ARBA" id="ARBA00022592"/>
    </source>
</evidence>
<name>A0AA41R127_9BACT</name>
<evidence type="ECO:0000313" key="12">
    <source>
        <dbReference type="Proteomes" id="UP001165427"/>
    </source>
</evidence>
<feature type="transmembrane region" description="Helical" evidence="9">
    <location>
        <begin position="94"/>
        <end position="118"/>
    </location>
</feature>
<proteinExistence type="inferred from homology"/>
<dbReference type="PANTHER" id="PTHR30425:SF1">
    <property type="entry name" value="PHOSPHATE TRANSPORT SYSTEM PERMEASE PROTEIN PSTC"/>
    <property type="match status" value="1"/>
</dbReference>
<dbReference type="GO" id="GO:0055085">
    <property type="term" value="P:transmembrane transport"/>
    <property type="evidence" value="ECO:0007669"/>
    <property type="project" value="InterPro"/>
</dbReference>
<comment type="similarity">
    <text evidence="2">Belongs to the binding-protein-dependent transport system permease family. CysTW subfamily.</text>
</comment>
<keyword evidence="7 9" id="KW-1133">Transmembrane helix</keyword>
<feature type="transmembrane region" description="Helical" evidence="9">
    <location>
        <begin position="245"/>
        <end position="267"/>
    </location>
</feature>
<dbReference type="PROSITE" id="PS50928">
    <property type="entry name" value="ABC_TM1"/>
    <property type="match status" value="1"/>
</dbReference>
<evidence type="ECO:0000256" key="9">
    <source>
        <dbReference type="RuleBase" id="RU363032"/>
    </source>
</evidence>
<keyword evidence="3 9" id="KW-0813">Transport</keyword>
<comment type="subcellular location">
    <subcellularLocation>
        <location evidence="1 9">Cell membrane</location>
        <topology evidence="1 9">Multi-pass membrane protein</topology>
    </subcellularLocation>
</comment>
<sequence length="276" mass="29248">MPHLLRAAALACTAAAGGILLVLIYLVLPLFTSGGWGSVIAWQWLPFQGRFGILPMVVGTLLIALGALAVATPLAVGVACFVQVLAPGRIKGICLALVHYMTSIPTVIYGFVSIFLLVPLIRQWFDRGTGFSLATATIVLSLLILPTIVLVLQATLRELDRSARVTCAALGFSRPAYIRHVLLPLCRRGLLAAVVLGFGRAVGDTLISLMLAGNAPMVPASPLDATRTLTAHIALVVATDSQSTFYHSVFAAGLILFLVMVLIQLILRRLGGTFTP</sequence>
<comment type="caution">
    <text evidence="11">The sequence shown here is derived from an EMBL/GenBank/DDBJ whole genome shotgun (WGS) entry which is preliminary data.</text>
</comment>
<dbReference type="InterPro" id="IPR051124">
    <property type="entry name" value="Phosphate_Transport_Permease"/>
</dbReference>
<evidence type="ECO:0000256" key="8">
    <source>
        <dbReference type="ARBA" id="ARBA00023136"/>
    </source>
</evidence>
<keyword evidence="5" id="KW-0592">Phosphate transport</keyword>
<dbReference type="GO" id="GO:0005886">
    <property type="term" value="C:plasma membrane"/>
    <property type="evidence" value="ECO:0007669"/>
    <property type="project" value="UniProtKB-SubCell"/>
</dbReference>
<dbReference type="PANTHER" id="PTHR30425">
    <property type="entry name" value="PHOSPHATE TRANSPORT SYSTEM PERMEASE PROTEIN PST"/>
    <property type="match status" value="1"/>
</dbReference>
<accession>A0AA41R127</accession>
<dbReference type="SUPFAM" id="SSF161098">
    <property type="entry name" value="MetI-like"/>
    <property type="match status" value="1"/>
</dbReference>
<dbReference type="InterPro" id="IPR000515">
    <property type="entry name" value="MetI-like"/>
</dbReference>
<feature type="transmembrane region" description="Helical" evidence="9">
    <location>
        <begin position="130"/>
        <end position="152"/>
    </location>
</feature>
<evidence type="ECO:0000256" key="2">
    <source>
        <dbReference type="ARBA" id="ARBA00007069"/>
    </source>
</evidence>
<dbReference type="RefSeq" id="WP_246902431.1">
    <property type="nucleotide sequence ID" value="NZ_JALJRB010000001.1"/>
</dbReference>
<evidence type="ECO:0000256" key="6">
    <source>
        <dbReference type="ARBA" id="ARBA00022692"/>
    </source>
</evidence>
<keyword evidence="8 9" id="KW-0472">Membrane</keyword>
<dbReference type="Gene3D" id="1.10.3720.10">
    <property type="entry name" value="MetI-like"/>
    <property type="match status" value="1"/>
</dbReference>
<organism evidence="11 12">
    <name type="scientific">Desulfatitalea alkaliphila</name>
    <dbReference type="NCBI Taxonomy" id="2929485"/>
    <lineage>
        <taxon>Bacteria</taxon>
        <taxon>Pseudomonadati</taxon>
        <taxon>Thermodesulfobacteriota</taxon>
        <taxon>Desulfobacteria</taxon>
        <taxon>Desulfobacterales</taxon>
        <taxon>Desulfosarcinaceae</taxon>
        <taxon>Desulfatitalea</taxon>
    </lineage>
</organism>
<evidence type="ECO:0000313" key="11">
    <source>
        <dbReference type="EMBL" id="MCJ8499255.1"/>
    </source>
</evidence>
<evidence type="ECO:0000256" key="7">
    <source>
        <dbReference type="ARBA" id="ARBA00022989"/>
    </source>
</evidence>
<feature type="domain" description="ABC transmembrane type-1" evidence="10">
    <location>
        <begin position="57"/>
        <end position="267"/>
    </location>
</feature>
<dbReference type="AlphaFoldDB" id="A0AA41R127"/>
<evidence type="ECO:0000256" key="3">
    <source>
        <dbReference type="ARBA" id="ARBA00022448"/>
    </source>
</evidence>
<keyword evidence="6 9" id="KW-0812">Transmembrane</keyword>
<dbReference type="EMBL" id="JALJRB010000001">
    <property type="protein sequence ID" value="MCJ8499255.1"/>
    <property type="molecule type" value="Genomic_DNA"/>
</dbReference>
<protein>
    <submittedName>
        <fullName evidence="11">ABC transporter permease subunit</fullName>
    </submittedName>
</protein>